<reference evidence="1" key="1">
    <citation type="submission" date="2019-10" db="EMBL/GenBank/DDBJ databases">
        <authorList>
            <person name="Soares A.E.R."/>
            <person name="Aleixo A."/>
            <person name="Schneider P."/>
            <person name="Miyaki C.Y."/>
            <person name="Schneider M.P."/>
            <person name="Mello C."/>
            <person name="Vasconcelos A.T.R."/>
        </authorList>
    </citation>
    <scope>NUCLEOTIDE SEQUENCE</scope>
    <source>
        <tissue evidence="1">Muscle</tissue>
    </source>
</reference>
<protein>
    <submittedName>
        <fullName evidence="1">Uncharacterized protein</fullName>
    </submittedName>
</protein>
<evidence type="ECO:0000313" key="2">
    <source>
        <dbReference type="Proteomes" id="UP001145742"/>
    </source>
</evidence>
<gene>
    <name evidence="1" type="ORF">WISP_92972</name>
</gene>
<dbReference type="EMBL" id="WHWB01034172">
    <property type="protein sequence ID" value="KAJ7413061.1"/>
    <property type="molecule type" value="Genomic_DNA"/>
</dbReference>
<sequence>MPGEEDQPFISFWHQLCSQTFSTSAGITTSSQNLFVCAQTHGFGCESSKSGPGSPFDFLRYITWQNSSFSSGLESHVATHPKVVSRTGGDAIANLDNRKFGCVAVDHAVGLQ</sequence>
<comment type="caution">
    <text evidence="1">The sequence shown here is derived from an EMBL/GenBank/DDBJ whole genome shotgun (WGS) entry which is preliminary data.</text>
</comment>
<evidence type="ECO:0000313" key="1">
    <source>
        <dbReference type="EMBL" id="KAJ7413061.1"/>
    </source>
</evidence>
<accession>A0ABQ9D6V5</accession>
<organism evidence="1 2">
    <name type="scientific">Willisornis vidua</name>
    <name type="common">Xingu scale-backed antbird</name>
    <dbReference type="NCBI Taxonomy" id="1566151"/>
    <lineage>
        <taxon>Eukaryota</taxon>
        <taxon>Metazoa</taxon>
        <taxon>Chordata</taxon>
        <taxon>Craniata</taxon>
        <taxon>Vertebrata</taxon>
        <taxon>Euteleostomi</taxon>
        <taxon>Archelosauria</taxon>
        <taxon>Archosauria</taxon>
        <taxon>Dinosauria</taxon>
        <taxon>Saurischia</taxon>
        <taxon>Theropoda</taxon>
        <taxon>Coelurosauria</taxon>
        <taxon>Aves</taxon>
        <taxon>Neognathae</taxon>
        <taxon>Neoaves</taxon>
        <taxon>Telluraves</taxon>
        <taxon>Australaves</taxon>
        <taxon>Passeriformes</taxon>
        <taxon>Thamnophilidae</taxon>
        <taxon>Willisornis</taxon>
    </lineage>
</organism>
<name>A0ABQ9D6V5_9PASS</name>
<proteinExistence type="predicted"/>
<keyword evidence="2" id="KW-1185">Reference proteome</keyword>
<dbReference type="Proteomes" id="UP001145742">
    <property type="component" value="Unassembled WGS sequence"/>
</dbReference>